<evidence type="ECO:0000313" key="7">
    <source>
        <dbReference type="EMBL" id="SUN06579.1"/>
    </source>
</evidence>
<dbReference type="PANTHER" id="PTHR31609">
    <property type="entry name" value="YDJC DEACETYLASE FAMILY MEMBER"/>
    <property type="match status" value="1"/>
</dbReference>
<evidence type="ECO:0000313" key="9">
    <source>
        <dbReference type="Proteomes" id="UP000186437"/>
    </source>
</evidence>
<evidence type="ECO:0000313" key="11">
    <source>
        <dbReference type="Proteomes" id="UP000297747"/>
    </source>
</evidence>
<sequence length="262" mass="29657">MKKVIINADDFGYSPAVNAGIIKAHQDGILTSTTLMANMPGCDEAIALAQDHPNLGVGAHLVLTCGYAMTNGTTITSDNHFYSLAAYREKRASMDDEEIFKEWCFQLDYLLDKGVSLTHIDSHHHLHTFSENLNITKRLAERYKLPFRNAYQLEENVFLPYQIGATGFQDLTNYPNIRDLSQSFESNKSGCLQEVELVLQAIEENAITELMVHPAYVDEILYFNSSFNIARVKEVSLLCDPDIEQLFKENHIQLYHYGDANI</sequence>
<dbReference type="EMBL" id="MSJL01000034">
    <property type="protein sequence ID" value="OLF49391.1"/>
    <property type="molecule type" value="Genomic_DNA"/>
</dbReference>
<gene>
    <name evidence="6" type="ORF">BU200_07525</name>
    <name evidence="8" type="ORF">E4U01_00685</name>
    <name evidence="7" type="ORF">NCTC12957_00707</name>
</gene>
<proteinExistence type="predicted"/>
<keyword evidence="2" id="KW-0479">Metal-binding</keyword>
<dbReference type="RefSeq" id="WP_075099579.1">
    <property type="nucleotide sequence ID" value="NZ_CAKOCW010000007.1"/>
</dbReference>
<dbReference type="InterPro" id="IPR011330">
    <property type="entry name" value="Glyco_hydro/deAcase_b/a-brl"/>
</dbReference>
<dbReference type="PANTHER" id="PTHR31609:SF1">
    <property type="entry name" value="CARBOHYDRATE DEACETYLASE"/>
    <property type="match status" value="1"/>
</dbReference>
<dbReference type="CDD" id="cd10803">
    <property type="entry name" value="YdjC_EF3048_like"/>
    <property type="match status" value="1"/>
</dbReference>
<dbReference type="GO" id="GO:0019213">
    <property type="term" value="F:deacetylase activity"/>
    <property type="evidence" value="ECO:0007669"/>
    <property type="project" value="TreeGrafter"/>
</dbReference>
<reference evidence="8 11" key="4">
    <citation type="submission" date="2019-03" db="EMBL/GenBank/DDBJ databases">
        <title>Diversity of the mouse oral microbiome.</title>
        <authorList>
            <person name="Joseph S."/>
            <person name="Aduse-Opoku J."/>
            <person name="Curtis M."/>
            <person name="Wade W."/>
            <person name="Hashim A."/>
        </authorList>
    </citation>
    <scope>NUCLEOTIDE SEQUENCE [LARGE SCALE GENOMIC DNA]</scope>
    <source>
        <strain evidence="8 11">HT4</strain>
    </source>
</reference>
<dbReference type="OrthoDB" id="9774177at2"/>
<evidence type="ECO:0000313" key="10">
    <source>
        <dbReference type="Proteomes" id="UP000255213"/>
    </source>
</evidence>
<dbReference type="InterPro" id="IPR006879">
    <property type="entry name" value="YdjC-like"/>
</dbReference>
<protein>
    <submittedName>
        <fullName evidence="6">Carbohydrate deacetylase</fullName>
    </submittedName>
    <submittedName>
        <fullName evidence="7">Uncharacterized protein conserved in bacteria</fullName>
    </submittedName>
</protein>
<dbReference type="Proteomes" id="UP000255213">
    <property type="component" value="Unassembled WGS sequence"/>
</dbReference>
<evidence type="ECO:0000256" key="5">
    <source>
        <dbReference type="ARBA" id="ARBA00023277"/>
    </source>
</evidence>
<reference evidence="7 10" key="3">
    <citation type="submission" date="2018-06" db="EMBL/GenBank/DDBJ databases">
        <authorList>
            <consortium name="Pathogen Informatics"/>
            <person name="Doyle S."/>
        </authorList>
    </citation>
    <scope>NUCLEOTIDE SEQUENCE [LARGE SCALE GENOMIC DNA]</scope>
    <source>
        <strain evidence="7 10">NCTC12957</strain>
    </source>
</reference>
<reference evidence="6" key="1">
    <citation type="submission" date="2016-12" db="EMBL/GenBank/DDBJ databases">
        <authorList>
            <person name="Song W.-J."/>
            <person name="Kurnit D.M."/>
        </authorList>
    </citation>
    <scope>NUCLEOTIDE SEQUENCE [LARGE SCALE GENOMIC DNA]</scope>
    <source>
        <strain evidence="6">ATCC 51725</strain>
    </source>
</reference>
<dbReference type="Gene3D" id="3.20.20.370">
    <property type="entry name" value="Glycoside hydrolase/deacetylase"/>
    <property type="match status" value="1"/>
</dbReference>
<evidence type="ECO:0000256" key="2">
    <source>
        <dbReference type="ARBA" id="ARBA00022723"/>
    </source>
</evidence>
<comment type="cofactor">
    <cofactor evidence="1">
        <name>Mg(2+)</name>
        <dbReference type="ChEBI" id="CHEBI:18420"/>
    </cofactor>
</comment>
<keyword evidence="3" id="KW-0378">Hydrolase</keyword>
<dbReference type="GO" id="GO:0016811">
    <property type="term" value="F:hydrolase activity, acting on carbon-nitrogen (but not peptide) bonds, in linear amides"/>
    <property type="evidence" value="ECO:0007669"/>
    <property type="project" value="InterPro"/>
</dbReference>
<reference evidence="9" key="2">
    <citation type="submission" date="2016-12" db="EMBL/GenBank/DDBJ databases">
        <authorList>
            <person name="Gulvik C.A."/>
        </authorList>
    </citation>
    <scope>NUCLEOTIDE SEQUENCE [LARGE SCALE GENOMIC DNA]</scope>
    <source>
        <strain evidence="9">ATCC 51725</strain>
    </source>
</reference>
<dbReference type="Pfam" id="PF04794">
    <property type="entry name" value="YdjC"/>
    <property type="match status" value="1"/>
</dbReference>
<keyword evidence="5" id="KW-0119">Carbohydrate metabolism</keyword>
<dbReference type="SUPFAM" id="SSF88713">
    <property type="entry name" value="Glycoside hydrolase/deacetylase"/>
    <property type="match status" value="1"/>
</dbReference>
<dbReference type="Proteomes" id="UP000297747">
    <property type="component" value="Unassembled WGS sequence"/>
</dbReference>
<dbReference type="InterPro" id="IPR022948">
    <property type="entry name" value="COD_ChbG_bac"/>
</dbReference>
<dbReference type="EMBL" id="SPQA01000001">
    <property type="protein sequence ID" value="TFU31958.1"/>
    <property type="molecule type" value="Genomic_DNA"/>
</dbReference>
<evidence type="ECO:0000313" key="6">
    <source>
        <dbReference type="EMBL" id="OLF49391.1"/>
    </source>
</evidence>
<evidence type="ECO:0000256" key="4">
    <source>
        <dbReference type="ARBA" id="ARBA00022842"/>
    </source>
</evidence>
<dbReference type="AlphaFoldDB" id="A0A1Q8EC74"/>
<dbReference type="EMBL" id="UHEN01000001">
    <property type="protein sequence ID" value="SUN06579.1"/>
    <property type="molecule type" value="Genomic_DNA"/>
</dbReference>
<dbReference type="GO" id="GO:0046872">
    <property type="term" value="F:metal ion binding"/>
    <property type="evidence" value="ECO:0007669"/>
    <property type="project" value="UniProtKB-KW"/>
</dbReference>
<evidence type="ECO:0000256" key="1">
    <source>
        <dbReference type="ARBA" id="ARBA00001946"/>
    </source>
</evidence>
<organism evidence="6 9">
    <name type="scientific">Streptococcus acidominimus</name>
    <dbReference type="NCBI Taxonomy" id="1326"/>
    <lineage>
        <taxon>Bacteria</taxon>
        <taxon>Bacillati</taxon>
        <taxon>Bacillota</taxon>
        <taxon>Bacilli</taxon>
        <taxon>Lactobacillales</taxon>
        <taxon>Streptococcaceae</taxon>
        <taxon>Streptococcus</taxon>
    </lineage>
</organism>
<evidence type="ECO:0000256" key="3">
    <source>
        <dbReference type="ARBA" id="ARBA00022801"/>
    </source>
</evidence>
<name>A0A1Q8EC74_STRAI</name>
<accession>A0A1Q8EC74</accession>
<keyword evidence="9" id="KW-1185">Reference proteome</keyword>
<dbReference type="GO" id="GO:0000272">
    <property type="term" value="P:polysaccharide catabolic process"/>
    <property type="evidence" value="ECO:0007669"/>
    <property type="project" value="InterPro"/>
</dbReference>
<dbReference type="Proteomes" id="UP000186437">
    <property type="component" value="Unassembled WGS sequence"/>
</dbReference>
<evidence type="ECO:0000313" key="8">
    <source>
        <dbReference type="EMBL" id="TFU31958.1"/>
    </source>
</evidence>
<keyword evidence="4" id="KW-0460">Magnesium</keyword>